<dbReference type="Proteomes" id="UP000789901">
    <property type="component" value="Unassembled WGS sequence"/>
</dbReference>
<dbReference type="InterPro" id="IPR011010">
    <property type="entry name" value="DNA_brk_join_enz"/>
</dbReference>
<comment type="caution">
    <text evidence="2">The sequence shown here is derived from an EMBL/GenBank/DDBJ whole genome shotgun (WGS) entry which is preliminary data.</text>
</comment>
<reference evidence="2 3" key="1">
    <citation type="submission" date="2021-06" db="EMBL/GenBank/DDBJ databases">
        <authorList>
            <person name="Kallberg Y."/>
            <person name="Tangrot J."/>
            <person name="Rosling A."/>
        </authorList>
    </citation>
    <scope>NUCLEOTIDE SEQUENCE [LARGE SCALE GENOMIC DNA]</scope>
    <source>
        <strain evidence="2 3">120-4 pot B 10/14</strain>
    </source>
</reference>
<feature type="non-terminal residue" evidence="2">
    <location>
        <position position="233"/>
    </location>
</feature>
<evidence type="ECO:0000313" key="3">
    <source>
        <dbReference type="Proteomes" id="UP000789901"/>
    </source>
</evidence>
<evidence type="ECO:0000313" key="2">
    <source>
        <dbReference type="EMBL" id="CAG8851034.1"/>
    </source>
</evidence>
<dbReference type="Gene3D" id="1.10.443.10">
    <property type="entry name" value="Intergrase catalytic core"/>
    <property type="match status" value="1"/>
</dbReference>
<keyword evidence="1" id="KW-0233">DNA recombination</keyword>
<gene>
    <name evidence="2" type="ORF">GMARGA_LOCUS40524</name>
</gene>
<evidence type="ECO:0000256" key="1">
    <source>
        <dbReference type="ARBA" id="ARBA00023172"/>
    </source>
</evidence>
<name>A0ABN7X902_GIGMA</name>
<keyword evidence="3" id="KW-1185">Reference proteome</keyword>
<dbReference type="PANTHER" id="PTHR21446:SF12">
    <property type="entry name" value="POTASSIUM CHANNEL TETRAMERIZATION DOMAIN CONTAINING 1"/>
    <property type="match status" value="1"/>
</dbReference>
<dbReference type="EMBL" id="CAJVQB010103980">
    <property type="protein sequence ID" value="CAG8851034.1"/>
    <property type="molecule type" value="Genomic_DNA"/>
</dbReference>
<sequence>NISKDSDSATISVPKSDLKQKLDFYHKKAAVPNIVKAIQNWVKKLDEFYPSLIEQQVCEFIAQMTKKDGGEYKAKTVKQAINRINRYISKISNTLGPTSDFTKYISKCLSDTSNNFYLQPNQNWYETSIWYLKTHCGLNRVGNFIKDIKQKVKVIHLNSALTNYSKRKTAVQILQDANIPEDVIMNIIGHKSSQSVHAYKTVSKSQKINTMKTLINTIKPASNINPINQEFSI</sequence>
<proteinExistence type="predicted"/>
<protein>
    <submittedName>
        <fullName evidence="2">29271_t:CDS:1</fullName>
    </submittedName>
</protein>
<dbReference type="InterPro" id="IPR013762">
    <property type="entry name" value="Integrase-like_cat_sf"/>
</dbReference>
<feature type="non-terminal residue" evidence="2">
    <location>
        <position position="1"/>
    </location>
</feature>
<accession>A0ABN7X902</accession>
<dbReference type="SUPFAM" id="SSF56349">
    <property type="entry name" value="DNA breaking-rejoining enzymes"/>
    <property type="match status" value="1"/>
</dbReference>
<dbReference type="PANTHER" id="PTHR21446">
    <property type="entry name" value="DUF3504 DOMAIN-CONTAINING PROTEIN"/>
    <property type="match status" value="1"/>
</dbReference>
<dbReference type="InterPro" id="IPR052787">
    <property type="entry name" value="MAVS"/>
</dbReference>
<organism evidence="2 3">
    <name type="scientific">Gigaspora margarita</name>
    <dbReference type="NCBI Taxonomy" id="4874"/>
    <lineage>
        <taxon>Eukaryota</taxon>
        <taxon>Fungi</taxon>
        <taxon>Fungi incertae sedis</taxon>
        <taxon>Mucoromycota</taxon>
        <taxon>Glomeromycotina</taxon>
        <taxon>Glomeromycetes</taxon>
        <taxon>Diversisporales</taxon>
        <taxon>Gigasporaceae</taxon>
        <taxon>Gigaspora</taxon>
    </lineage>
</organism>